<evidence type="ECO:0000256" key="6">
    <source>
        <dbReference type="ARBA" id="ARBA00022500"/>
    </source>
</evidence>
<dbReference type="PRINTS" id="PR01004">
    <property type="entry name" value="FLGFLIJ"/>
</dbReference>
<organism evidence="12 13">
    <name type="scientific">Advenella faeciporci</name>
    <dbReference type="NCBI Taxonomy" id="797535"/>
    <lineage>
        <taxon>Bacteria</taxon>
        <taxon>Pseudomonadati</taxon>
        <taxon>Pseudomonadota</taxon>
        <taxon>Betaproteobacteria</taxon>
        <taxon>Burkholderiales</taxon>
        <taxon>Alcaligenaceae</taxon>
    </lineage>
</organism>
<comment type="similarity">
    <text evidence="2">Belongs to the FliJ family.</text>
</comment>
<keyword evidence="9" id="KW-0472">Membrane</keyword>
<dbReference type="GO" id="GO:0009288">
    <property type="term" value="C:bacterial-type flagellum"/>
    <property type="evidence" value="ECO:0007669"/>
    <property type="project" value="InterPro"/>
</dbReference>
<dbReference type="Pfam" id="PF02050">
    <property type="entry name" value="FliJ"/>
    <property type="match status" value="1"/>
</dbReference>
<evidence type="ECO:0000256" key="7">
    <source>
        <dbReference type="ARBA" id="ARBA00022795"/>
    </source>
</evidence>
<keyword evidence="10" id="KW-1006">Bacterial flagellum protein export</keyword>
<feature type="coiled-coil region" evidence="11">
    <location>
        <begin position="74"/>
        <end position="132"/>
    </location>
</feature>
<protein>
    <recommendedName>
        <fullName evidence="3">Flagellar FliJ protein</fullName>
    </recommendedName>
</protein>
<keyword evidence="5" id="KW-1003">Cell membrane</keyword>
<comment type="subcellular location">
    <subcellularLocation>
        <location evidence="1">Cell membrane</location>
        <topology evidence="1">Peripheral membrane protein</topology>
        <orientation evidence="1">Cytoplasmic side</orientation>
    </subcellularLocation>
</comment>
<dbReference type="InterPro" id="IPR052570">
    <property type="entry name" value="FliJ"/>
</dbReference>
<evidence type="ECO:0000256" key="8">
    <source>
        <dbReference type="ARBA" id="ARBA00022927"/>
    </source>
</evidence>
<proteinExistence type="inferred from homology"/>
<dbReference type="RefSeq" id="WP_189385829.1">
    <property type="nucleotide sequence ID" value="NZ_BAABFY010000016.1"/>
</dbReference>
<evidence type="ECO:0000313" key="13">
    <source>
        <dbReference type="Proteomes" id="UP000608345"/>
    </source>
</evidence>
<dbReference type="GO" id="GO:0006935">
    <property type="term" value="P:chemotaxis"/>
    <property type="evidence" value="ECO:0007669"/>
    <property type="project" value="UniProtKB-KW"/>
</dbReference>
<keyword evidence="13" id="KW-1185">Reference proteome</keyword>
<evidence type="ECO:0000256" key="4">
    <source>
        <dbReference type="ARBA" id="ARBA00022448"/>
    </source>
</evidence>
<evidence type="ECO:0000256" key="1">
    <source>
        <dbReference type="ARBA" id="ARBA00004413"/>
    </source>
</evidence>
<dbReference type="PIRSF" id="PIRSF019404">
    <property type="entry name" value="FliJ"/>
    <property type="match status" value="1"/>
</dbReference>
<gene>
    <name evidence="12" type="ORF">GCM10011450_24890</name>
</gene>
<evidence type="ECO:0000256" key="5">
    <source>
        <dbReference type="ARBA" id="ARBA00022475"/>
    </source>
</evidence>
<accession>A0A918N1E4</accession>
<dbReference type="PANTHER" id="PTHR38786:SF1">
    <property type="entry name" value="FLAGELLAR FLIJ PROTEIN"/>
    <property type="match status" value="1"/>
</dbReference>
<dbReference type="GO" id="GO:0071973">
    <property type="term" value="P:bacterial-type flagellum-dependent cell motility"/>
    <property type="evidence" value="ECO:0007669"/>
    <property type="project" value="InterPro"/>
</dbReference>
<dbReference type="NCBIfam" id="TIGR02473">
    <property type="entry name" value="flagell_FliJ"/>
    <property type="match status" value="1"/>
</dbReference>
<evidence type="ECO:0000313" key="12">
    <source>
        <dbReference type="EMBL" id="GGW93911.1"/>
    </source>
</evidence>
<keyword evidence="4" id="KW-0813">Transport</keyword>
<dbReference type="AlphaFoldDB" id="A0A918N1E4"/>
<dbReference type="GO" id="GO:0044781">
    <property type="term" value="P:bacterial-type flagellum organization"/>
    <property type="evidence" value="ECO:0007669"/>
    <property type="project" value="UniProtKB-KW"/>
</dbReference>
<reference evidence="12" key="2">
    <citation type="submission" date="2020-09" db="EMBL/GenBank/DDBJ databases">
        <authorList>
            <person name="Sun Q."/>
            <person name="Kim S."/>
        </authorList>
    </citation>
    <scope>NUCLEOTIDE SEQUENCE</scope>
    <source>
        <strain evidence="12">KCTC 23732</strain>
    </source>
</reference>
<dbReference type="InterPro" id="IPR018006">
    <property type="entry name" value="Flag_FliJ_proteobac"/>
</dbReference>
<keyword evidence="11" id="KW-0175">Coiled coil</keyword>
<dbReference type="GO" id="GO:0003774">
    <property type="term" value="F:cytoskeletal motor activity"/>
    <property type="evidence" value="ECO:0007669"/>
    <property type="project" value="InterPro"/>
</dbReference>
<comment type="caution">
    <text evidence="12">The sequence shown here is derived from an EMBL/GenBank/DDBJ whole genome shotgun (WGS) entry which is preliminary data.</text>
</comment>
<evidence type="ECO:0000256" key="2">
    <source>
        <dbReference type="ARBA" id="ARBA00010004"/>
    </source>
</evidence>
<evidence type="ECO:0000256" key="10">
    <source>
        <dbReference type="ARBA" id="ARBA00023225"/>
    </source>
</evidence>
<keyword evidence="7" id="KW-1005">Bacterial flagellum biogenesis</keyword>
<evidence type="ECO:0000256" key="11">
    <source>
        <dbReference type="SAM" id="Coils"/>
    </source>
</evidence>
<evidence type="ECO:0000256" key="3">
    <source>
        <dbReference type="ARBA" id="ARBA00020392"/>
    </source>
</evidence>
<keyword evidence="8" id="KW-0653">Protein transport</keyword>
<dbReference type="EMBL" id="BMYS01000021">
    <property type="protein sequence ID" value="GGW93911.1"/>
    <property type="molecule type" value="Genomic_DNA"/>
</dbReference>
<dbReference type="GO" id="GO:0015031">
    <property type="term" value="P:protein transport"/>
    <property type="evidence" value="ECO:0007669"/>
    <property type="project" value="UniProtKB-KW"/>
</dbReference>
<dbReference type="Gene3D" id="1.10.287.1700">
    <property type="match status" value="1"/>
</dbReference>
<sequence length="153" mass="17773">MSRNNDSFETLHELAVQKMDDAARVVAQTEANITQSIKQLEMLGEYRLDYIARLQARLQEGMSSAQCVNFQKFISTLEEALGQQRAIIAQLEKQVEKEREAWFEARREVNSMQALIDRRKQEQLKIANRQEQKMNDEFAARAYFASRRQQSGG</sequence>
<dbReference type="InterPro" id="IPR012823">
    <property type="entry name" value="Flagell_FliJ"/>
</dbReference>
<dbReference type="PANTHER" id="PTHR38786">
    <property type="entry name" value="FLAGELLAR FLIJ PROTEIN"/>
    <property type="match status" value="1"/>
</dbReference>
<dbReference type="Proteomes" id="UP000608345">
    <property type="component" value="Unassembled WGS sequence"/>
</dbReference>
<name>A0A918N1E4_9BURK</name>
<dbReference type="InterPro" id="IPR053716">
    <property type="entry name" value="Flag_assembly_chemotaxis_eff"/>
</dbReference>
<evidence type="ECO:0000256" key="9">
    <source>
        <dbReference type="ARBA" id="ARBA00023136"/>
    </source>
</evidence>
<reference evidence="12" key="1">
    <citation type="journal article" date="2014" name="Int. J. Syst. Evol. Microbiol.">
        <title>Complete genome sequence of Corynebacterium casei LMG S-19264T (=DSM 44701T), isolated from a smear-ripened cheese.</title>
        <authorList>
            <consortium name="US DOE Joint Genome Institute (JGI-PGF)"/>
            <person name="Walter F."/>
            <person name="Albersmeier A."/>
            <person name="Kalinowski J."/>
            <person name="Ruckert C."/>
        </authorList>
    </citation>
    <scope>NUCLEOTIDE SEQUENCE</scope>
    <source>
        <strain evidence="12">KCTC 23732</strain>
    </source>
</reference>
<dbReference type="GO" id="GO:0005886">
    <property type="term" value="C:plasma membrane"/>
    <property type="evidence" value="ECO:0007669"/>
    <property type="project" value="UniProtKB-SubCell"/>
</dbReference>
<keyword evidence="6" id="KW-0145">Chemotaxis</keyword>